<evidence type="ECO:0000256" key="7">
    <source>
        <dbReference type="ARBA" id="ARBA00023033"/>
    </source>
</evidence>
<gene>
    <name evidence="11" type="ORF">P171DRAFT_527042</name>
</gene>
<dbReference type="PROSITE" id="PS00086">
    <property type="entry name" value="CYTOCHROME_P450"/>
    <property type="match status" value="1"/>
</dbReference>
<dbReference type="Pfam" id="PF00067">
    <property type="entry name" value="p450"/>
    <property type="match status" value="1"/>
</dbReference>
<comment type="pathway">
    <text evidence="2">Mycotoxin biosynthesis.</text>
</comment>
<comment type="caution">
    <text evidence="11">The sequence shown here is derived from an EMBL/GenBank/DDBJ whole genome shotgun (WGS) entry which is preliminary data.</text>
</comment>
<protein>
    <submittedName>
        <fullName evidence="11">Cytochrome P450</fullName>
    </submittedName>
</protein>
<keyword evidence="8 9" id="KW-0349">Heme</keyword>
<dbReference type="CDD" id="cd11041">
    <property type="entry name" value="CYP503A1-like"/>
    <property type="match status" value="1"/>
</dbReference>
<dbReference type="PANTHER" id="PTHR46206:SF6">
    <property type="entry name" value="CYTOCHROME P450 MONOOXYGENASE AN1598-RELATED"/>
    <property type="match status" value="1"/>
</dbReference>
<evidence type="ECO:0000256" key="3">
    <source>
        <dbReference type="ARBA" id="ARBA00010617"/>
    </source>
</evidence>
<feature type="binding site" description="axial binding residue" evidence="8">
    <location>
        <position position="447"/>
    </location>
    <ligand>
        <name>heme</name>
        <dbReference type="ChEBI" id="CHEBI:30413"/>
    </ligand>
    <ligandPart>
        <name>Fe</name>
        <dbReference type="ChEBI" id="CHEBI:18248"/>
    </ligandPart>
</feature>
<evidence type="ECO:0000256" key="5">
    <source>
        <dbReference type="ARBA" id="ARBA00023002"/>
    </source>
</evidence>
<sequence>MDVINPPKGLFTSLFTFATISWAAAVCVSLSVFLPRVLTRGKRLPTPAERGIAQYGKAGDQDFHKALIDGYTNHKDSFFTVPMDHHPMTIVPGKFIDEIKALPETILSFQKQVTARFLGKYTGLGVNDTLVHSVKYDLTRNIPNILPELQDEVGYSINKHIGECQDWTPYPLYHMFLHLVALLSGRIFVGHPLSRDETWLAATIAYTVDGFTGAEKLWKYPTYLHPILQYILPEVRKVHGYLSAGSRMLAPVIRGRRANPEKFQNHNDMVQWIINNSEPRNKDDVDYVTKTQMLISVVAIHTTTMTMTQVIFDLLAHPEYIDILREEIKQVRPDENAPWTKHQIAGLRKMDSFMKESQRFRPPGLLTMNREVQQDIKLSNGLLLPKGDHIAIAAGSNAIDPEMFEDPQRFDGLRFAKLRDLPGNDNKYQFVSVAPDQLHWGAGTHACPGRFFATYEIKMLLSKILVDYDIKLPDGSTNRPQDIAIDIRVVPSMMAQVMFKKRKN</sequence>
<name>A0A9P4P5J0_9PLEO</name>
<dbReference type="InterPro" id="IPR001128">
    <property type="entry name" value="Cyt_P450"/>
</dbReference>
<comment type="cofactor">
    <cofactor evidence="1 8">
        <name>heme</name>
        <dbReference type="ChEBI" id="CHEBI:30413"/>
    </cofactor>
</comment>
<dbReference type="InterPro" id="IPR036396">
    <property type="entry name" value="Cyt_P450_sf"/>
</dbReference>
<dbReference type="InterPro" id="IPR017972">
    <property type="entry name" value="Cyt_P450_CS"/>
</dbReference>
<keyword evidence="6 8" id="KW-0408">Iron</keyword>
<dbReference type="GO" id="GO:0016705">
    <property type="term" value="F:oxidoreductase activity, acting on paired donors, with incorporation or reduction of molecular oxygen"/>
    <property type="evidence" value="ECO:0007669"/>
    <property type="project" value="InterPro"/>
</dbReference>
<dbReference type="Gene3D" id="1.10.630.10">
    <property type="entry name" value="Cytochrome P450"/>
    <property type="match status" value="1"/>
</dbReference>
<evidence type="ECO:0000256" key="4">
    <source>
        <dbReference type="ARBA" id="ARBA00022723"/>
    </source>
</evidence>
<dbReference type="PANTHER" id="PTHR46206">
    <property type="entry name" value="CYTOCHROME P450"/>
    <property type="match status" value="1"/>
</dbReference>
<dbReference type="GO" id="GO:0005506">
    <property type="term" value="F:iron ion binding"/>
    <property type="evidence" value="ECO:0007669"/>
    <property type="project" value="InterPro"/>
</dbReference>
<dbReference type="AlphaFoldDB" id="A0A9P4P5J0"/>
<dbReference type="GO" id="GO:0004497">
    <property type="term" value="F:monooxygenase activity"/>
    <property type="evidence" value="ECO:0007669"/>
    <property type="project" value="UniProtKB-KW"/>
</dbReference>
<dbReference type="InterPro" id="IPR002403">
    <property type="entry name" value="Cyt_P450_E_grp-IV"/>
</dbReference>
<accession>A0A9P4P5J0</accession>
<dbReference type="PRINTS" id="PR00465">
    <property type="entry name" value="EP450IV"/>
</dbReference>
<evidence type="ECO:0000256" key="6">
    <source>
        <dbReference type="ARBA" id="ARBA00023004"/>
    </source>
</evidence>
<keyword evidence="5 9" id="KW-0560">Oxidoreductase</keyword>
<keyword evidence="10" id="KW-0472">Membrane</keyword>
<keyword evidence="10" id="KW-1133">Transmembrane helix</keyword>
<keyword evidence="12" id="KW-1185">Reference proteome</keyword>
<organism evidence="11 12">
    <name type="scientific">Karstenula rhodostoma CBS 690.94</name>
    <dbReference type="NCBI Taxonomy" id="1392251"/>
    <lineage>
        <taxon>Eukaryota</taxon>
        <taxon>Fungi</taxon>
        <taxon>Dikarya</taxon>
        <taxon>Ascomycota</taxon>
        <taxon>Pezizomycotina</taxon>
        <taxon>Dothideomycetes</taxon>
        <taxon>Pleosporomycetidae</taxon>
        <taxon>Pleosporales</taxon>
        <taxon>Massarineae</taxon>
        <taxon>Didymosphaeriaceae</taxon>
        <taxon>Karstenula</taxon>
    </lineage>
</organism>
<evidence type="ECO:0000313" key="12">
    <source>
        <dbReference type="Proteomes" id="UP000799764"/>
    </source>
</evidence>
<dbReference type="Proteomes" id="UP000799764">
    <property type="component" value="Unassembled WGS sequence"/>
</dbReference>
<reference evidence="11" key="1">
    <citation type="journal article" date="2020" name="Stud. Mycol.">
        <title>101 Dothideomycetes genomes: a test case for predicting lifestyles and emergence of pathogens.</title>
        <authorList>
            <person name="Haridas S."/>
            <person name="Albert R."/>
            <person name="Binder M."/>
            <person name="Bloem J."/>
            <person name="Labutti K."/>
            <person name="Salamov A."/>
            <person name="Andreopoulos B."/>
            <person name="Baker S."/>
            <person name="Barry K."/>
            <person name="Bills G."/>
            <person name="Bluhm B."/>
            <person name="Cannon C."/>
            <person name="Castanera R."/>
            <person name="Culley D."/>
            <person name="Daum C."/>
            <person name="Ezra D."/>
            <person name="Gonzalez J."/>
            <person name="Henrissat B."/>
            <person name="Kuo A."/>
            <person name="Liang C."/>
            <person name="Lipzen A."/>
            <person name="Lutzoni F."/>
            <person name="Magnuson J."/>
            <person name="Mondo S."/>
            <person name="Nolan M."/>
            <person name="Ohm R."/>
            <person name="Pangilinan J."/>
            <person name="Park H.-J."/>
            <person name="Ramirez L."/>
            <person name="Alfaro M."/>
            <person name="Sun H."/>
            <person name="Tritt A."/>
            <person name="Yoshinaga Y."/>
            <person name="Zwiers L.-H."/>
            <person name="Turgeon B."/>
            <person name="Goodwin S."/>
            <person name="Spatafora J."/>
            <person name="Crous P."/>
            <person name="Grigoriev I."/>
        </authorList>
    </citation>
    <scope>NUCLEOTIDE SEQUENCE</scope>
    <source>
        <strain evidence="11">CBS 690.94</strain>
    </source>
</reference>
<evidence type="ECO:0000256" key="1">
    <source>
        <dbReference type="ARBA" id="ARBA00001971"/>
    </source>
</evidence>
<evidence type="ECO:0000256" key="8">
    <source>
        <dbReference type="PIRSR" id="PIRSR602403-1"/>
    </source>
</evidence>
<keyword evidence="10" id="KW-0812">Transmembrane</keyword>
<evidence type="ECO:0000313" key="11">
    <source>
        <dbReference type="EMBL" id="KAF2437263.1"/>
    </source>
</evidence>
<comment type="similarity">
    <text evidence="3 9">Belongs to the cytochrome P450 family.</text>
</comment>
<evidence type="ECO:0000256" key="10">
    <source>
        <dbReference type="SAM" id="Phobius"/>
    </source>
</evidence>
<evidence type="ECO:0000256" key="9">
    <source>
        <dbReference type="RuleBase" id="RU000461"/>
    </source>
</evidence>
<dbReference type="GO" id="GO:0020037">
    <property type="term" value="F:heme binding"/>
    <property type="evidence" value="ECO:0007669"/>
    <property type="project" value="InterPro"/>
</dbReference>
<dbReference type="EMBL" id="MU001517">
    <property type="protein sequence ID" value="KAF2437263.1"/>
    <property type="molecule type" value="Genomic_DNA"/>
</dbReference>
<keyword evidence="4 8" id="KW-0479">Metal-binding</keyword>
<evidence type="ECO:0000256" key="2">
    <source>
        <dbReference type="ARBA" id="ARBA00004685"/>
    </source>
</evidence>
<dbReference type="SUPFAM" id="SSF48264">
    <property type="entry name" value="Cytochrome P450"/>
    <property type="match status" value="1"/>
</dbReference>
<keyword evidence="7 9" id="KW-0503">Monooxygenase</keyword>
<feature type="transmembrane region" description="Helical" evidence="10">
    <location>
        <begin position="12"/>
        <end position="34"/>
    </location>
</feature>
<dbReference type="OrthoDB" id="1844152at2759"/>
<proteinExistence type="inferred from homology"/>